<keyword evidence="3 6" id="KW-1133">Transmembrane helix</keyword>
<evidence type="ECO:0000256" key="3">
    <source>
        <dbReference type="ARBA" id="ARBA00022989"/>
    </source>
</evidence>
<reference evidence="7 8" key="1">
    <citation type="journal article" date="2020" name="Syst. Appl. Microbiol.">
        <title>Alienimonas chondri sp. nov., a novel planctomycete isolated from the biofilm of the red alga Chondrus crispus.</title>
        <authorList>
            <person name="Vitorino I."/>
            <person name="Albuquerque L."/>
            <person name="Wiegand S."/>
            <person name="Kallscheuer N."/>
            <person name="da Costa M.S."/>
            <person name="Lobo-da-Cunha A."/>
            <person name="Jogler C."/>
            <person name="Lage O.M."/>
        </authorList>
    </citation>
    <scope>NUCLEOTIDE SEQUENCE [LARGE SCALE GENOMIC DNA]</scope>
    <source>
        <strain evidence="7 8">LzC2</strain>
    </source>
</reference>
<feature type="transmembrane region" description="Helical" evidence="6">
    <location>
        <begin position="165"/>
        <end position="183"/>
    </location>
</feature>
<keyword evidence="2 6" id="KW-0812">Transmembrane</keyword>
<dbReference type="InterPro" id="IPR001046">
    <property type="entry name" value="NRAMP_fam"/>
</dbReference>
<dbReference type="PANTHER" id="PTHR11706:SF3">
    <property type="entry name" value="METAL ION TRANSPORT PROTEIN"/>
    <property type="match status" value="1"/>
</dbReference>
<evidence type="ECO:0000256" key="4">
    <source>
        <dbReference type="ARBA" id="ARBA00023136"/>
    </source>
</evidence>
<dbReference type="Proteomes" id="UP000609651">
    <property type="component" value="Unassembled WGS sequence"/>
</dbReference>
<protein>
    <recommendedName>
        <fullName evidence="9">Divalent metal cation transporter</fullName>
    </recommendedName>
</protein>
<keyword evidence="4 6" id="KW-0472">Membrane</keyword>
<evidence type="ECO:0008006" key="9">
    <source>
        <dbReference type="Google" id="ProtNLM"/>
    </source>
</evidence>
<feature type="transmembrane region" description="Helical" evidence="6">
    <location>
        <begin position="354"/>
        <end position="374"/>
    </location>
</feature>
<proteinExistence type="predicted"/>
<feature type="transmembrane region" description="Helical" evidence="6">
    <location>
        <begin position="190"/>
        <end position="210"/>
    </location>
</feature>
<feature type="transmembrane region" description="Helical" evidence="6">
    <location>
        <begin position="69"/>
        <end position="89"/>
    </location>
</feature>
<evidence type="ECO:0000256" key="6">
    <source>
        <dbReference type="SAM" id="Phobius"/>
    </source>
</evidence>
<keyword evidence="8" id="KW-1185">Reference proteome</keyword>
<dbReference type="EMBL" id="WTPX01000048">
    <property type="protein sequence ID" value="NNJ25745.1"/>
    <property type="molecule type" value="Genomic_DNA"/>
</dbReference>
<accession>A0ABX1VE08</accession>
<feature type="transmembrane region" description="Helical" evidence="6">
    <location>
        <begin position="239"/>
        <end position="265"/>
    </location>
</feature>
<dbReference type="NCBIfam" id="NF037982">
    <property type="entry name" value="Nramp_1"/>
    <property type="match status" value="1"/>
</dbReference>
<feature type="transmembrane region" description="Helical" evidence="6">
    <location>
        <begin position="124"/>
        <end position="145"/>
    </location>
</feature>
<feature type="transmembrane region" description="Helical" evidence="6">
    <location>
        <begin position="302"/>
        <end position="324"/>
    </location>
</feature>
<comment type="subcellular location">
    <subcellularLocation>
        <location evidence="1">Membrane</location>
        <topology evidence="1">Multi-pass membrane protein</topology>
    </subcellularLocation>
</comment>
<feature type="transmembrane region" description="Helical" evidence="6">
    <location>
        <begin position="395"/>
        <end position="417"/>
    </location>
</feature>
<feature type="compositionally biased region" description="Pro residues" evidence="5">
    <location>
        <begin position="1"/>
        <end position="11"/>
    </location>
</feature>
<gene>
    <name evidence="7" type="ORF">LzC2_18190</name>
</gene>
<feature type="transmembrane region" description="Helical" evidence="6">
    <location>
        <begin position="459"/>
        <end position="485"/>
    </location>
</feature>
<feature type="transmembrane region" description="Helical" evidence="6">
    <location>
        <begin position="423"/>
        <end position="447"/>
    </location>
</feature>
<name>A0ABX1VE08_9PLAN</name>
<evidence type="ECO:0000313" key="7">
    <source>
        <dbReference type="EMBL" id="NNJ25745.1"/>
    </source>
</evidence>
<evidence type="ECO:0000256" key="5">
    <source>
        <dbReference type="SAM" id="MobiDB-lite"/>
    </source>
</evidence>
<dbReference type="PANTHER" id="PTHR11706">
    <property type="entry name" value="SOLUTE CARRIER PROTEIN FAMILY 11 MEMBER"/>
    <property type="match status" value="1"/>
</dbReference>
<dbReference type="RefSeq" id="WP_171186061.1">
    <property type="nucleotide sequence ID" value="NZ_WTPX01000048.1"/>
</dbReference>
<evidence type="ECO:0000256" key="2">
    <source>
        <dbReference type="ARBA" id="ARBA00022692"/>
    </source>
</evidence>
<evidence type="ECO:0000313" key="8">
    <source>
        <dbReference type="Proteomes" id="UP000609651"/>
    </source>
</evidence>
<evidence type="ECO:0000256" key="1">
    <source>
        <dbReference type="ARBA" id="ARBA00004141"/>
    </source>
</evidence>
<organism evidence="7 8">
    <name type="scientific">Alienimonas chondri</name>
    <dbReference type="NCBI Taxonomy" id="2681879"/>
    <lineage>
        <taxon>Bacteria</taxon>
        <taxon>Pseudomonadati</taxon>
        <taxon>Planctomycetota</taxon>
        <taxon>Planctomycetia</taxon>
        <taxon>Planctomycetales</taxon>
        <taxon>Planctomycetaceae</taxon>
        <taxon>Alienimonas</taxon>
    </lineage>
</organism>
<feature type="region of interest" description="Disordered" evidence="5">
    <location>
        <begin position="1"/>
        <end position="38"/>
    </location>
</feature>
<comment type="caution">
    <text evidence="7">The sequence shown here is derived from an EMBL/GenBank/DDBJ whole genome shotgun (WGS) entry which is preliminary data.</text>
</comment>
<sequence>MSAPPASPSPPGGADLPVGAPPGGDGEAGGVEEPPKTLRGTLKHLGPGVIIAGAIVGSGELFATTGTGAKVGIGLLWLILLGCGIKVFVQVELGRAAVATGRTTLDLLNAVPGPRLPTGRRRSVNWVVLLWALMMLTQLGQVGGLAGGVGQAMNLAFPWFGTHGAALWAAVAGVLTAALLWGGRYRLIQALSAVLVAAFTALTVGNAVALQSSEEFALPTGDLLAGLNPLNDLVVAPDAVFIALAAFGLIGVGATELVAYPYWCLEKGYARFTGRRPGEGAEGAIEWTARAKGWMRVMRADAFAALCVYTVSTVAFYLIGAAVLHPTGVRPEGSETIAALATAYEPVFGKEAGWLFLAGAVAVLYSTLLIATAANARMWADGLRIAGWLPEGEPTYVRAVKVLSVLLTAISVGLFAFVSSDPVLLVVIGGVAQSLLLPVLGVSAVWLRFRVAPPGLRPGAAWTACLFLSVAGLLVAGAFGGYSAVMKLIGLTSSSPLPFLGERGWG</sequence>